<dbReference type="Gene3D" id="6.10.250.1050">
    <property type="match status" value="1"/>
</dbReference>
<protein>
    <recommendedName>
        <fullName evidence="4">Glc8 protein</fullName>
    </recommendedName>
</protein>
<dbReference type="RefSeq" id="XP_069199286.1">
    <property type="nucleotide sequence ID" value="XM_069342782.1"/>
</dbReference>
<evidence type="ECO:0000313" key="3">
    <source>
        <dbReference type="Proteomes" id="UP001562354"/>
    </source>
</evidence>
<proteinExistence type="predicted"/>
<reference evidence="2 3" key="1">
    <citation type="submission" date="2024-07" db="EMBL/GenBank/DDBJ databases">
        <title>Draft sequence of the Neodothiora populina.</title>
        <authorList>
            <person name="Drown D.D."/>
            <person name="Schuette U.S."/>
            <person name="Buechlein A.B."/>
            <person name="Rusch D.R."/>
            <person name="Winton L.W."/>
            <person name="Adams G.A."/>
        </authorList>
    </citation>
    <scope>NUCLEOTIDE SEQUENCE [LARGE SCALE GENOMIC DNA]</scope>
    <source>
        <strain evidence="2 3">CPC 39397</strain>
    </source>
</reference>
<evidence type="ECO:0000313" key="2">
    <source>
        <dbReference type="EMBL" id="KAL1303010.1"/>
    </source>
</evidence>
<feature type="compositionally biased region" description="Polar residues" evidence="1">
    <location>
        <begin position="24"/>
        <end position="33"/>
    </location>
</feature>
<dbReference type="PANTHER" id="PTHR12398">
    <property type="entry name" value="PROTEIN PHOSPHATASE INHIBITOR"/>
    <property type="match status" value="1"/>
</dbReference>
<feature type="compositionally biased region" description="Acidic residues" evidence="1">
    <location>
        <begin position="152"/>
        <end position="162"/>
    </location>
</feature>
<evidence type="ECO:0000256" key="1">
    <source>
        <dbReference type="SAM" id="MobiDB-lite"/>
    </source>
</evidence>
<sequence length="289" mass="32189">MSSTLEPMHSPPSNANKRPKGILKNSNSFQAAQPDNAAPYSPPQEQQEDFSTARRPGMPNREMSEKEIVQMNTEMNAGSPLHRRASSNARNPLSRRSSAADPSNPNARPGSPRLQWDEANLFLNEGQMGGKMKIDEPKTPFVRGLTGSGVPEDYEEEQEEPALIDPSQVVVDELDKAKVLDGEATTSQQQMRAREGSIPDLDLGEPQNDVNMERRSSDGEKRVMVAAADGPDAMDVDDTGRHGEGNIEDMPADELEKHKKFEEMRKKHYEMGNVKDLLRHDDELEDEEE</sequence>
<accession>A0ABR3PB85</accession>
<feature type="region of interest" description="Disordered" evidence="1">
    <location>
        <begin position="1"/>
        <end position="116"/>
    </location>
</feature>
<dbReference type="GeneID" id="95977027"/>
<dbReference type="EMBL" id="JBFMKM010000012">
    <property type="protein sequence ID" value="KAL1303010.1"/>
    <property type="molecule type" value="Genomic_DNA"/>
</dbReference>
<gene>
    <name evidence="2" type="ORF">AAFC00_003325</name>
</gene>
<feature type="region of interest" description="Disordered" evidence="1">
    <location>
        <begin position="181"/>
        <end position="255"/>
    </location>
</feature>
<feature type="region of interest" description="Disordered" evidence="1">
    <location>
        <begin position="130"/>
        <end position="167"/>
    </location>
</feature>
<comment type="caution">
    <text evidence="2">The sequence shown here is derived from an EMBL/GenBank/DDBJ whole genome shotgun (WGS) entry which is preliminary data.</text>
</comment>
<dbReference type="PANTHER" id="PTHR12398:SF20">
    <property type="entry name" value="PROTEIN PHOSPHATASE 1 REGULATORY INHIBITOR SUBUNIT 2"/>
    <property type="match status" value="1"/>
</dbReference>
<name>A0ABR3PB85_9PEZI</name>
<dbReference type="Proteomes" id="UP001562354">
    <property type="component" value="Unassembled WGS sequence"/>
</dbReference>
<feature type="compositionally biased region" description="Polar residues" evidence="1">
    <location>
        <begin position="86"/>
        <end position="106"/>
    </location>
</feature>
<dbReference type="InterPro" id="IPR007062">
    <property type="entry name" value="PPI-2"/>
</dbReference>
<feature type="compositionally biased region" description="Basic and acidic residues" evidence="1">
    <location>
        <begin position="211"/>
        <end position="223"/>
    </location>
</feature>
<feature type="compositionally biased region" description="Polar residues" evidence="1">
    <location>
        <begin position="1"/>
        <end position="16"/>
    </location>
</feature>
<evidence type="ECO:0008006" key="4">
    <source>
        <dbReference type="Google" id="ProtNLM"/>
    </source>
</evidence>
<keyword evidence="3" id="KW-1185">Reference proteome</keyword>
<dbReference type="Pfam" id="PF04979">
    <property type="entry name" value="IPP-2"/>
    <property type="match status" value="1"/>
</dbReference>
<organism evidence="2 3">
    <name type="scientific">Neodothiora populina</name>
    <dbReference type="NCBI Taxonomy" id="2781224"/>
    <lineage>
        <taxon>Eukaryota</taxon>
        <taxon>Fungi</taxon>
        <taxon>Dikarya</taxon>
        <taxon>Ascomycota</taxon>
        <taxon>Pezizomycotina</taxon>
        <taxon>Dothideomycetes</taxon>
        <taxon>Dothideomycetidae</taxon>
        <taxon>Dothideales</taxon>
        <taxon>Dothioraceae</taxon>
        <taxon>Neodothiora</taxon>
    </lineage>
</organism>